<dbReference type="InterPro" id="IPR017441">
    <property type="entry name" value="Protein_kinase_ATP_BS"/>
</dbReference>
<dbReference type="GO" id="GO:0005524">
    <property type="term" value="F:ATP binding"/>
    <property type="evidence" value="ECO:0007669"/>
    <property type="project" value="UniProtKB-UniRule"/>
</dbReference>
<keyword evidence="4" id="KW-1185">Reference proteome</keyword>
<dbReference type="Pfam" id="PF24476">
    <property type="entry name" value="DUF7580"/>
    <property type="match status" value="1"/>
</dbReference>
<proteinExistence type="predicted"/>
<dbReference type="EMBL" id="QJNU01001563">
    <property type="protein sequence ID" value="RYO75494.1"/>
    <property type="molecule type" value="Genomic_DNA"/>
</dbReference>
<dbReference type="PANTHER" id="PTHR37542">
    <property type="entry name" value="HELO DOMAIN-CONTAINING PROTEIN-RELATED"/>
    <property type="match status" value="1"/>
</dbReference>
<dbReference type="Pfam" id="PF00069">
    <property type="entry name" value="Pkinase"/>
    <property type="match status" value="1"/>
</dbReference>
<gene>
    <name evidence="3" type="ORF">DL764_010377</name>
</gene>
<keyword evidence="1" id="KW-0067">ATP-binding</keyword>
<dbReference type="Gene3D" id="1.10.510.10">
    <property type="entry name" value="Transferase(Phosphotransferase) domain 1"/>
    <property type="match status" value="2"/>
</dbReference>
<accession>A0A4V1X8P7</accession>
<dbReference type="InterPro" id="IPR056002">
    <property type="entry name" value="DUF7580"/>
</dbReference>
<dbReference type="AlphaFoldDB" id="A0A4V1X8P7"/>
<sequence>MDLLRSKIKGLRRRNAMRRPYIPILSLESVMTIDAIREALTNSDVPSYHLEETLDRVSRNGVKIFAILLVLNYQDELRKFIESDQLDDAKLPLSVEILTQDILLSEETAKDFEEKQWEFIAPTFCRGTLHRRLGDSAILPFTQNKRIGKGAFGTVYEVAIDTDHQALSDGFSEVIARKEFDIERDHQKELDNLSKLNHLKHPNIVELLSSFTHDGKYSLLFPLAEEGNLERLLTKERHDTKFQSDQSLAVALAALASAVEHVHNFSQSKLDLKLIGCHHDLRPHNILVSEGRFILADFGLSTLKPASQDSQTPFKHGSDDYLAPECEDWDNGFQSGIVHRSADVWSFGCVVAEVATYMALGPEGVEEFRTARKHKVRGWTLRQFHQGPKRSSEAVSRWLSSLERSRSRTVALLVQVVRQVLCIDQLERPTAREVTRKLRLIAVHDAATTIDITFSQVREKYPSLDIALEHTRFNAWRHAMCLCNLEHEMQSSPNHTGDAMSQYDRILEGLDRLLEDVRTRLEQKPEAQYLDFSCLMSLNDNLQSFLTREQMETLREYFIITFLDEYGQSADQIGNEATCGTLSHEIRMRANIKNISNLLEENAVSAPIIRLIDPAAVDQLIPFGGHHHGRLSEGQATRPVWVEWRKYGKHGANEETTRKLYERASQSAELLAQVKPASFRTLTCIGFYHEPERAAFGMVFEFPALVAGRGSVKPTDLRQQIASTVKKRDLYPDLDDRYRLAWALAASLLEFHTVGWMHKSLNSSNIVFFPEESGDSDADSQRHRSQLIREPFLVGLNHSRPDDPTEFTTGAAESELRHYQHPTYLKEGRGYRLEYDYYSLGIILLEIGFWMPLAEFTREWVGSYEERRQRLVTKRVPRLRQHMGREYSEAVRCCLEGDFGRVMDDSKENVGDSGRETGSPRELKLEFGRRVVAPLSKYFA</sequence>
<dbReference type="Proteomes" id="UP000293360">
    <property type="component" value="Unassembled WGS sequence"/>
</dbReference>
<dbReference type="PROSITE" id="PS00107">
    <property type="entry name" value="PROTEIN_KINASE_ATP"/>
    <property type="match status" value="1"/>
</dbReference>
<reference evidence="3 4" key="1">
    <citation type="submission" date="2018-06" db="EMBL/GenBank/DDBJ databases">
        <title>Complete Genomes of Monosporascus.</title>
        <authorList>
            <person name="Robinson A.J."/>
            <person name="Natvig D.O."/>
        </authorList>
    </citation>
    <scope>NUCLEOTIDE SEQUENCE [LARGE SCALE GENOMIC DNA]</scope>
    <source>
        <strain evidence="3 4">CBS 110550</strain>
    </source>
</reference>
<dbReference type="PROSITE" id="PS50011">
    <property type="entry name" value="PROTEIN_KINASE_DOM"/>
    <property type="match status" value="1"/>
</dbReference>
<evidence type="ECO:0000313" key="4">
    <source>
        <dbReference type="Proteomes" id="UP000293360"/>
    </source>
</evidence>
<dbReference type="PANTHER" id="PTHR37542:SF1">
    <property type="entry name" value="PRION-INHIBITION AND PROPAGATION HELO DOMAIN-CONTAINING PROTEIN"/>
    <property type="match status" value="1"/>
</dbReference>
<dbReference type="InterPro" id="IPR000719">
    <property type="entry name" value="Prot_kinase_dom"/>
</dbReference>
<dbReference type="STRING" id="155417.A0A4V1X8P7"/>
<dbReference type="GO" id="GO:0004672">
    <property type="term" value="F:protein kinase activity"/>
    <property type="evidence" value="ECO:0007669"/>
    <property type="project" value="InterPro"/>
</dbReference>
<dbReference type="InterPro" id="IPR011009">
    <property type="entry name" value="Kinase-like_dom_sf"/>
</dbReference>
<feature type="domain" description="Protein kinase" evidence="2">
    <location>
        <begin position="141"/>
        <end position="447"/>
    </location>
</feature>
<evidence type="ECO:0000259" key="2">
    <source>
        <dbReference type="PROSITE" id="PS50011"/>
    </source>
</evidence>
<feature type="binding site" evidence="1">
    <location>
        <position position="178"/>
    </location>
    <ligand>
        <name>ATP</name>
        <dbReference type="ChEBI" id="CHEBI:30616"/>
    </ligand>
</feature>
<keyword evidence="1" id="KW-0547">Nucleotide-binding</keyword>
<organism evidence="3 4">
    <name type="scientific">Monosporascus ibericus</name>
    <dbReference type="NCBI Taxonomy" id="155417"/>
    <lineage>
        <taxon>Eukaryota</taxon>
        <taxon>Fungi</taxon>
        <taxon>Dikarya</taxon>
        <taxon>Ascomycota</taxon>
        <taxon>Pezizomycotina</taxon>
        <taxon>Sordariomycetes</taxon>
        <taxon>Xylariomycetidae</taxon>
        <taxon>Xylariales</taxon>
        <taxon>Xylariales incertae sedis</taxon>
        <taxon>Monosporascus</taxon>
    </lineage>
</organism>
<comment type="caution">
    <text evidence="3">The sequence shown here is derived from an EMBL/GenBank/DDBJ whole genome shotgun (WGS) entry which is preliminary data.</text>
</comment>
<dbReference type="OrthoDB" id="4062651at2759"/>
<evidence type="ECO:0000256" key="1">
    <source>
        <dbReference type="PROSITE-ProRule" id="PRU10141"/>
    </source>
</evidence>
<dbReference type="SUPFAM" id="SSF56112">
    <property type="entry name" value="Protein kinase-like (PK-like)"/>
    <property type="match status" value="2"/>
</dbReference>
<name>A0A4V1X8P7_9PEZI</name>
<protein>
    <recommendedName>
        <fullName evidence="2">Protein kinase domain-containing protein</fullName>
    </recommendedName>
</protein>
<dbReference type="Gene3D" id="3.30.200.20">
    <property type="entry name" value="Phosphorylase Kinase, domain 1"/>
    <property type="match status" value="1"/>
</dbReference>
<evidence type="ECO:0000313" key="3">
    <source>
        <dbReference type="EMBL" id="RYO75494.1"/>
    </source>
</evidence>